<dbReference type="InterPro" id="IPR033756">
    <property type="entry name" value="YlxH/NBP35"/>
</dbReference>
<evidence type="ECO:0000313" key="13">
    <source>
        <dbReference type="Proteomes" id="UP000076717"/>
    </source>
</evidence>
<accession>A0A166HI08</accession>
<dbReference type="InterPro" id="IPR027417">
    <property type="entry name" value="P-loop_NTPase"/>
</dbReference>
<reference evidence="11 13" key="1">
    <citation type="submission" date="2015-08" db="EMBL/GenBank/DDBJ databases">
        <title>Draft Genome Sequence of Rathayibacter sp. Strain VKM Ac-2596 Isolated from Leaf Gall Induced by Plant-Parasitic Nematodes.</title>
        <authorList>
            <person name="Vasilenko O.V."/>
            <person name="Starodumova I.P."/>
            <person name="Tarlachkov S.V."/>
            <person name="Dorofeeva L.V."/>
            <person name="Evtushenko L.I."/>
        </authorList>
    </citation>
    <scope>NUCLEOTIDE SEQUENCE [LARGE SCALE GENOMIC DNA]</scope>
    <source>
        <strain evidence="11 13">VKM Ac-2596</strain>
    </source>
</reference>
<evidence type="ECO:0000259" key="10">
    <source>
        <dbReference type="Pfam" id="PF02706"/>
    </source>
</evidence>
<keyword evidence="4 9" id="KW-0812">Transmembrane</keyword>
<keyword evidence="11" id="KW-0808">Transferase</keyword>
<gene>
    <name evidence="11" type="primary">ptk</name>
    <name evidence="11" type="ORF">ACH61_02249</name>
    <name evidence="12" type="ORF">GSU10_00365</name>
</gene>
<evidence type="ECO:0000313" key="12">
    <source>
        <dbReference type="EMBL" id="QHC54259.1"/>
    </source>
</evidence>
<evidence type="ECO:0000256" key="9">
    <source>
        <dbReference type="SAM" id="Phobius"/>
    </source>
</evidence>
<evidence type="ECO:0000256" key="4">
    <source>
        <dbReference type="ARBA" id="ARBA00022692"/>
    </source>
</evidence>
<dbReference type="GO" id="GO:0004715">
    <property type="term" value="F:non-membrane spanning protein tyrosine kinase activity"/>
    <property type="evidence" value="ECO:0007669"/>
    <property type="project" value="UniProtKB-EC"/>
</dbReference>
<dbReference type="Pfam" id="PF10609">
    <property type="entry name" value="ParA"/>
    <property type="match status" value="1"/>
</dbReference>
<dbReference type="GO" id="GO:0005524">
    <property type="term" value="F:ATP binding"/>
    <property type="evidence" value="ECO:0007669"/>
    <property type="project" value="UniProtKB-KW"/>
</dbReference>
<dbReference type="EC" id="2.7.10.-" evidence="11"/>
<dbReference type="GO" id="GO:0005886">
    <property type="term" value="C:plasma membrane"/>
    <property type="evidence" value="ECO:0007669"/>
    <property type="project" value="UniProtKB-SubCell"/>
</dbReference>
<keyword evidence="3" id="KW-1003">Cell membrane</keyword>
<dbReference type="CDD" id="cd05387">
    <property type="entry name" value="BY-kinase"/>
    <property type="match status" value="1"/>
</dbReference>
<keyword evidence="13" id="KW-1185">Reference proteome</keyword>
<dbReference type="EMBL" id="LIIN01000083">
    <property type="protein sequence ID" value="KZX20626.1"/>
    <property type="molecule type" value="Genomic_DNA"/>
</dbReference>
<evidence type="ECO:0000256" key="2">
    <source>
        <dbReference type="ARBA" id="ARBA00006683"/>
    </source>
</evidence>
<name>A0A166HI08_9MICO</name>
<dbReference type="Pfam" id="PF02706">
    <property type="entry name" value="Wzz"/>
    <property type="match status" value="1"/>
</dbReference>
<comment type="subcellular location">
    <subcellularLocation>
        <location evidence="1">Cell membrane</location>
        <topology evidence="1">Multi-pass membrane protein</topology>
    </subcellularLocation>
</comment>
<keyword evidence="5" id="KW-0547">Nucleotide-binding</keyword>
<dbReference type="EMBL" id="CP047186">
    <property type="protein sequence ID" value="QHC54259.1"/>
    <property type="molecule type" value="Genomic_DNA"/>
</dbReference>
<dbReference type="PANTHER" id="PTHR32309:SF31">
    <property type="entry name" value="CAPSULAR EXOPOLYSACCHARIDE FAMILY"/>
    <property type="match status" value="1"/>
</dbReference>
<comment type="similarity">
    <text evidence="2">Belongs to the CpsC/CapA family.</text>
</comment>
<protein>
    <submittedName>
        <fullName evidence="12">Polysaccharide biosynthesis tyrosine autokinase</fullName>
        <ecNumber evidence="12">2.7.10.2</ecNumber>
    </submittedName>
    <submittedName>
        <fullName evidence="11">Tyrosine-protein kinase ptk</fullName>
        <ecNumber evidence="11">2.7.10.-</ecNumber>
    </submittedName>
</protein>
<evidence type="ECO:0000256" key="6">
    <source>
        <dbReference type="ARBA" id="ARBA00022840"/>
    </source>
</evidence>
<sequence length="447" mass="45403">MGIREYGRLLRRGWLVISIFVALGLTVASVATIASDSEYRAQTTVFVSVSTADNQSSAEVGASFTSAEARVASYVALVDSSSVLQPVIDELGLDLSVGELAAEVTPAALPGTVIMSIDVVDADARRAAQIADAVAESLRGYVAEIERPVGGGASRVDVKVLEAASVPSSPLSPDLLVYLVLGGATGLILGVGLVVLRSLGDARIRSAKDIAAGTSLPVLESIPYEAAIRRTPLVVDGRSATAESFRMLRTTILFGSGTHERTLLVTSAREGDGKSVVAANLAASIAQIGRTVVVVDADLRDPVQSAVFRVPTGGPTLAELLRAGGLPADGTLPVSAQGVSVLPAGGSQANPSDLIGTPAMERIIGHLARRFDHVIVDSPAILTATDAVLLGKLVATTVLVAGVGVSTTADIVAAADRLRDVGGDVLGTVVAQAPRSAVVTAAAAAST</sequence>
<dbReference type="EC" id="2.7.10.2" evidence="12"/>
<dbReference type="InterPro" id="IPR003856">
    <property type="entry name" value="LPS_length_determ_N"/>
</dbReference>
<evidence type="ECO:0000256" key="8">
    <source>
        <dbReference type="ARBA" id="ARBA00023136"/>
    </source>
</evidence>
<dbReference type="OrthoDB" id="9812433at2"/>
<evidence type="ECO:0000256" key="1">
    <source>
        <dbReference type="ARBA" id="ARBA00004651"/>
    </source>
</evidence>
<dbReference type="Proteomes" id="UP000076717">
    <property type="component" value="Unassembled WGS sequence"/>
</dbReference>
<dbReference type="AlphaFoldDB" id="A0A166HI08"/>
<evidence type="ECO:0000313" key="11">
    <source>
        <dbReference type="EMBL" id="KZX20626.1"/>
    </source>
</evidence>
<evidence type="ECO:0000256" key="7">
    <source>
        <dbReference type="ARBA" id="ARBA00022989"/>
    </source>
</evidence>
<feature type="transmembrane region" description="Helical" evidence="9">
    <location>
        <begin position="12"/>
        <end position="34"/>
    </location>
</feature>
<reference evidence="14" key="2">
    <citation type="submission" date="2019-12" db="EMBL/GenBank/DDBJ databases">
        <title>Complete and draft genome sequences of new strains and members of some known species of the genus Rathayibacter isolated from plants.</title>
        <authorList>
            <person name="Tarlachkov S.V."/>
            <person name="Starodumova I.P."/>
            <person name="Dorofeeva L.V."/>
            <person name="Prisyazhnaya N.V."/>
            <person name="Leyn S."/>
            <person name="Zlamal J."/>
            <person name="Elan M."/>
            <person name="Osterman A.L."/>
            <person name="Nadler S."/>
            <person name="Subbotin S.A."/>
            <person name="Evtushenko L.I."/>
        </authorList>
    </citation>
    <scope>NUCLEOTIDE SEQUENCE [LARGE SCALE GENOMIC DNA]</scope>
    <source>
        <strain evidence="14">VKM Ac-2761</strain>
    </source>
</reference>
<dbReference type="InterPro" id="IPR005702">
    <property type="entry name" value="Wzc-like_C"/>
</dbReference>
<dbReference type="PATRIC" id="fig|1671680.3.peg.2394"/>
<reference evidence="12" key="3">
    <citation type="submission" date="2019-12" db="EMBL/GenBank/DDBJ databases">
        <title>Complete and Draft Genome Sequences of New Strains and Members of Some Known Species of the Genus Rathayibacter isolated from Plants.</title>
        <authorList>
            <person name="Tarlachkov S.V."/>
            <person name="Starodumova I.P."/>
            <person name="Dorofeeva L.V."/>
            <person name="Prisyazhnaya N.V."/>
            <person name="Leyn S.A."/>
            <person name="Zlamal J.E."/>
            <person name="Elane M.L."/>
            <person name="Osterman A.L."/>
            <person name="Nadler S.A."/>
            <person name="Subbotin S.A."/>
            <person name="Evtushenko L.I."/>
        </authorList>
    </citation>
    <scope>NUCLEOTIDE SEQUENCE</scope>
    <source>
        <strain evidence="12">VKM Ac-2761</strain>
    </source>
</reference>
<organism evidence="11 13">
    <name type="scientific">Rathayibacter tanaceti</name>
    <dbReference type="NCBI Taxonomy" id="1671680"/>
    <lineage>
        <taxon>Bacteria</taxon>
        <taxon>Bacillati</taxon>
        <taxon>Actinomycetota</taxon>
        <taxon>Actinomycetes</taxon>
        <taxon>Micrococcales</taxon>
        <taxon>Microbacteriaceae</taxon>
        <taxon>Rathayibacter</taxon>
    </lineage>
</organism>
<dbReference type="KEGG" id="rte:GSU10_00365"/>
<evidence type="ECO:0000256" key="3">
    <source>
        <dbReference type="ARBA" id="ARBA00022475"/>
    </source>
</evidence>
<proteinExistence type="inferred from homology"/>
<dbReference type="Proteomes" id="UP000465031">
    <property type="component" value="Chromosome"/>
</dbReference>
<feature type="transmembrane region" description="Helical" evidence="9">
    <location>
        <begin position="175"/>
        <end position="196"/>
    </location>
</feature>
<keyword evidence="11" id="KW-0418">Kinase</keyword>
<dbReference type="SUPFAM" id="SSF52540">
    <property type="entry name" value="P-loop containing nucleoside triphosphate hydrolases"/>
    <property type="match status" value="1"/>
</dbReference>
<dbReference type="Gene3D" id="3.40.50.300">
    <property type="entry name" value="P-loop containing nucleotide triphosphate hydrolases"/>
    <property type="match status" value="1"/>
</dbReference>
<dbReference type="NCBIfam" id="TIGR01007">
    <property type="entry name" value="eps_fam"/>
    <property type="match status" value="1"/>
</dbReference>
<dbReference type="PANTHER" id="PTHR32309">
    <property type="entry name" value="TYROSINE-PROTEIN KINASE"/>
    <property type="match status" value="1"/>
</dbReference>
<keyword evidence="6" id="KW-0067">ATP-binding</keyword>
<evidence type="ECO:0000313" key="14">
    <source>
        <dbReference type="Proteomes" id="UP000465031"/>
    </source>
</evidence>
<feature type="domain" description="Polysaccharide chain length determinant N-terminal" evidence="10">
    <location>
        <begin position="6"/>
        <end position="91"/>
    </location>
</feature>
<dbReference type="RefSeq" id="WP_068211916.1">
    <property type="nucleotide sequence ID" value="NZ_CP047186.1"/>
</dbReference>
<keyword evidence="8 9" id="KW-0472">Membrane</keyword>
<evidence type="ECO:0000256" key="5">
    <source>
        <dbReference type="ARBA" id="ARBA00022741"/>
    </source>
</evidence>
<dbReference type="InterPro" id="IPR050445">
    <property type="entry name" value="Bact_polysacc_biosynth/exp"/>
</dbReference>
<keyword evidence="7 9" id="KW-1133">Transmembrane helix</keyword>